<gene>
    <name evidence="2" type="ORF">ACI6Q5_17650</name>
</gene>
<reference evidence="2 3" key="1">
    <citation type="submission" date="2024-11" db="EMBL/GenBank/DDBJ databases">
        <title>Genome sequencing of Xanthomonas codiaei.</title>
        <authorList>
            <person name="Studholme D.J."/>
        </authorList>
    </citation>
    <scope>NUCLEOTIDE SEQUENCE [LARGE SCALE GENOMIC DNA]</scope>
    <source>
        <strain evidence="2 3">NCPPB 4350</strain>
    </source>
</reference>
<protein>
    <submittedName>
        <fullName evidence="2">Uncharacterized protein</fullName>
    </submittedName>
</protein>
<organism evidence="2 3">
    <name type="scientific">Xanthomonas codiaei</name>
    <dbReference type="NCBI Taxonomy" id="56463"/>
    <lineage>
        <taxon>Bacteria</taxon>
        <taxon>Pseudomonadati</taxon>
        <taxon>Pseudomonadota</taxon>
        <taxon>Gammaproteobacteria</taxon>
        <taxon>Lysobacterales</taxon>
        <taxon>Lysobacteraceae</taxon>
        <taxon>Xanthomonas</taxon>
    </lineage>
</organism>
<comment type="caution">
    <text evidence="2">The sequence shown here is derived from an EMBL/GenBank/DDBJ whole genome shotgun (WGS) entry which is preliminary data.</text>
</comment>
<evidence type="ECO:0000313" key="2">
    <source>
        <dbReference type="EMBL" id="MFO3706750.1"/>
    </source>
</evidence>
<dbReference type="RefSeq" id="WP_146091834.1">
    <property type="nucleotide sequence ID" value="NZ_JBJGBS010000113.1"/>
</dbReference>
<evidence type="ECO:0000256" key="1">
    <source>
        <dbReference type="SAM" id="MobiDB-lite"/>
    </source>
</evidence>
<evidence type="ECO:0000313" key="3">
    <source>
        <dbReference type="Proteomes" id="UP001637990"/>
    </source>
</evidence>
<accession>A0ABW9MR73</accession>
<name>A0ABW9MR73_9XANT</name>
<feature type="region of interest" description="Disordered" evidence="1">
    <location>
        <begin position="45"/>
        <end position="68"/>
    </location>
</feature>
<proteinExistence type="predicted"/>
<sequence>MIDWTATAGTYPMGLGNTRWAALLGGAVSGIDLLVTQTGLVVRRTEQWPPPGGQQPLKSLSGQDVPRTGDHHVQARRLILITTLTLGSLMNHPSAAQSQIPSDVPHTGMSLQALERAYIESYEQSGFRLASRHEQSNSFGSLTIDLIFQLKSAPKGPDAPGTTLTISSYRPPVCGCALVRQSLRGFDADSPDPKAYMRGLDVVFKADAAALAKVRQRLGVSLPAIDMTPPDAHKSTAWPLAE</sequence>
<dbReference type="Proteomes" id="UP001637990">
    <property type="component" value="Unassembled WGS sequence"/>
</dbReference>
<keyword evidence="3" id="KW-1185">Reference proteome</keyword>
<dbReference type="EMBL" id="JBJGBS010000113">
    <property type="protein sequence ID" value="MFO3706750.1"/>
    <property type="molecule type" value="Genomic_DNA"/>
</dbReference>